<dbReference type="InterPro" id="IPR035445">
    <property type="entry name" value="GYF-like_dom_sf"/>
</dbReference>
<dbReference type="Proteomes" id="UP000187209">
    <property type="component" value="Unassembled WGS sequence"/>
</dbReference>
<evidence type="ECO:0000313" key="3">
    <source>
        <dbReference type="EMBL" id="OMJ72067.1"/>
    </source>
</evidence>
<sequence>MNLEDVHWYFIDENNNDAQLGPFVLKDIKEKFLSGAFTPESYCWHEELEDWEKLKDIHFRGKPALFYLGEALSLPSETQTKPPTRQPVDNYTPSPIIQTESRPMTIEEEIKERLRKKFAK</sequence>
<dbReference type="EMBL" id="MPUH01000933">
    <property type="protein sequence ID" value="OMJ72067.1"/>
    <property type="molecule type" value="Genomic_DNA"/>
</dbReference>
<dbReference type="SUPFAM" id="SSF55277">
    <property type="entry name" value="GYF domain"/>
    <property type="match status" value="1"/>
</dbReference>
<accession>A0A1R2B5N2</accession>
<dbReference type="Pfam" id="PF14237">
    <property type="entry name" value="GYF_2"/>
    <property type="match status" value="1"/>
</dbReference>
<feature type="region of interest" description="Disordered" evidence="1">
    <location>
        <begin position="76"/>
        <end position="96"/>
    </location>
</feature>
<feature type="domain" description="GYF" evidence="2">
    <location>
        <begin position="8"/>
        <end position="57"/>
    </location>
</feature>
<evidence type="ECO:0000259" key="2">
    <source>
        <dbReference type="Pfam" id="PF14237"/>
    </source>
</evidence>
<gene>
    <name evidence="3" type="ORF">SteCoe_29573</name>
</gene>
<dbReference type="AlphaFoldDB" id="A0A1R2B5N2"/>
<dbReference type="InterPro" id="IPR025640">
    <property type="entry name" value="GYF_2"/>
</dbReference>
<name>A0A1R2B5N2_9CILI</name>
<proteinExistence type="predicted"/>
<organism evidence="3 4">
    <name type="scientific">Stentor coeruleus</name>
    <dbReference type="NCBI Taxonomy" id="5963"/>
    <lineage>
        <taxon>Eukaryota</taxon>
        <taxon>Sar</taxon>
        <taxon>Alveolata</taxon>
        <taxon>Ciliophora</taxon>
        <taxon>Postciliodesmatophora</taxon>
        <taxon>Heterotrichea</taxon>
        <taxon>Heterotrichida</taxon>
        <taxon>Stentoridae</taxon>
        <taxon>Stentor</taxon>
    </lineage>
</organism>
<evidence type="ECO:0000256" key="1">
    <source>
        <dbReference type="SAM" id="MobiDB-lite"/>
    </source>
</evidence>
<dbReference type="OrthoDB" id="10258585at2759"/>
<dbReference type="Gene3D" id="3.30.1490.40">
    <property type="match status" value="1"/>
</dbReference>
<comment type="caution">
    <text evidence="3">The sequence shown here is derived from an EMBL/GenBank/DDBJ whole genome shotgun (WGS) entry which is preliminary data.</text>
</comment>
<protein>
    <recommendedName>
        <fullName evidence="2">GYF domain-containing protein</fullName>
    </recommendedName>
</protein>
<keyword evidence="4" id="KW-1185">Reference proteome</keyword>
<reference evidence="3 4" key="1">
    <citation type="submission" date="2016-11" db="EMBL/GenBank/DDBJ databases">
        <title>The macronuclear genome of Stentor coeruleus: a giant cell with tiny introns.</title>
        <authorList>
            <person name="Slabodnick M."/>
            <person name="Ruby J.G."/>
            <person name="Reiff S.B."/>
            <person name="Swart E.C."/>
            <person name="Gosai S."/>
            <person name="Prabakaran S."/>
            <person name="Witkowska E."/>
            <person name="Larue G.E."/>
            <person name="Fisher S."/>
            <person name="Freeman R.M."/>
            <person name="Gunawardena J."/>
            <person name="Chu W."/>
            <person name="Stover N.A."/>
            <person name="Gregory B.D."/>
            <person name="Nowacki M."/>
            <person name="Derisi J."/>
            <person name="Roy S.W."/>
            <person name="Marshall W.F."/>
            <person name="Sood P."/>
        </authorList>
    </citation>
    <scope>NUCLEOTIDE SEQUENCE [LARGE SCALE GENOMIC DNA]</scope>
    <source>
        <strain evidence="3">WM001</strain>
    </source>
</reference>
<evidence type="ECO:0000313" key="4">
    <source>
        <dbReference type="Proteomes" id="UP000187209"/>
    </source>
</evidence>